<dbReference type="PROSITE" id="PS50883">
    <property type="entry name" value="EAL"/>
    <property type="match status" value="1"/>
</dbReference>
<dbReference type="InterPro" id="IPR011006">
    <property type="entry name" value="CheY-like_superfamily"/>
</dbReference>
<dbReference type="InterPro" id="IPR001789">
    <property type="entry name" value="Sig_transdc_resp-reg_receiver"/>
</dbReference>
<dbReference type="EMBL" id="JAGSPN010000005">
    <property type="protein sequence ID" value="MBR7782296.1"/>
    <property type="molecule type" value="Genomic_DNA"/>
</dbReference>
<dbReference type="SUPFAM" id="SSF141868">
    <property type="entry name" value="EAL domain-like"/>
    <property type="match status" value="1"/>
</dbReference>
<feature type="modified residue" description="4-aspartylphosphate" evidence="1">
    <location>
        <position position="86"/>
    </location>
</feature>
<evidence type="ECO:0000259" key="4">
    <source>
        <dbReference type="PROSITE" id="PS50887"/>
    </source>
</evidence>
<dbReference type="GO" id="GO:0071111">
    <property type="term" value="F:cyclic-guanylate-specific phosphodiesterase activity"/>
    <property type="evidence" value="ECO:0007669"/>
    <property type="project" value="InterPro"/>
</dbReference>
<dbReference type="CDD" id="cd01949">
    <property type="entry name" value="GGDEF"/>
    <property type="match status" value="1"/>
</dbReference>
<dbReference type="PROSITE" id="PS50110">
    <property type="entry name" value="RESPONSE_REGULATORY"/>
    <property type="match status" value="1"/>
</dbReference>
<dbReference type="RefSeq" id="WP_212687628.1">
    <property type="nucleotide sequence ID" value="NZ_JAGSPN010000005.1"/>
</dbReference>
<proteinExistence type="predicted"/>
<dbReference type="PROSITE" id="PS50887">
    <property type="entry name" value="GGDEF"/>
    <property type="match status" value="1"/>
</dbReference>
<dbReference type="CDD" id="cd01948">
    <property type="entry name" value="EAL"/>
    <property type="match status" value="1"/>
</dbReference>
<organism evidence="5 6">
    <name type="scientific">Undibacterium luofuense</name>
    <dbReference type="NCBI Taxonomy" id="2828733"/>
    <lineage>
        <taxon>Bacteria</taxon>
        <taxon>Pseudomonadati</taxon>
        <taxon>Pseudomonadota</taxon>
        <taxon>Betaproteobacteria</taxon>
        <taxon>Burkholderiales</taxon>
        <taxon>Oxalobacteraceae</taxon>
        <taxon>Undibacterium</taxon>
    </lineage>
</organism>
<feature type="domain" description="EAL" evidence="3">
    <location>
        <begin position="498"/>
        <end position="748"/>
    </location>
</feature>
<dbReference type="NCBIfam" id="TIGR00254">
    <property type="entry name" value="GGDEF"/>
    <property type="match status" value="1"/>
</dbReference>
<dbReference type="InterPro" id="IPR029787">
    <property type="entry name" value="Nucleotide_cyclase"/>
</dbReference>
<dbReference type="SUPFAM" id="SSF52172">
    <property type="entry name" value="CheY-like"/>
    <property type="match status" value="1"/>
</dbReference>
<protein>
    <submittedName>
        <fullName evidence="5">EAL domain-containing protein</fullName>
    </submittedName>
</protein>
<dbReference type="Pfam" id="PF00990">
    <property type="entry name" value="GGDEF"/>
    <property type="match status" value="1"/>
</dbReference>
<comment type="caution">
    <text evidence="5">The sequence shown here is derived from an EMBL/GenBank/DDBJ whole genome shotgun (WGS) entry which is preliminary data.</text>
</comment>
<feature type="domain" description="Response regulatory" evidence="2">
    <location>
        <begin position="31"/>
        <end position="155"/>
    </location>
</feature>
<accession>A0A941DQM8</accession>
<evidence type="ECO:0000259" key="3">
    <source>
        <dbReference type="PROSITE" id="PS50883"/>
    </source>
</evidence>
<dbReference type="SMART" id="SM00052">
    <property type="entry name" value="EAL"/>
    <property type="match status" value="1"/>
</dbReference>
<name>A0A941DQM8_9BURK</name>
<dbReference type="Gene3D" id="3.40.50.2300">
    <property type="match status" value="1"/>
</dbReference>
<dbReference type="InterPro" id="IPR000160">
    <property type="entry name" value="GGDEF_dom"/>
</dbReference>
<dbReference type="InterPro" id="IPR050706">
    <property type="entry name" value="Cyclic-di-GMP_PDE-like"/>
</dbReference>
<dbReference type="InterPro" id="IPR021800">
    <property type="entry name" value="DUF3369"/>
</dbReference>
<evidence type="ECO:0000313" key="5">
    <source>
        <dbReference type="EMBL" id="MBR7782296.1"/>
    </source>
</evidence>
<evidence type="ECO:0000256" key="1">
    <source>
        <dbReference type="PROSITE-ProRule" id="PRU00169"/>
    </source>
</evidence>
<dbReference type="Pfam" id="PF11849">
    <property type="entry name" value="DUF3369"/>
    <property type="match status" value="1"/>
</dbReference>
<sequence>MNEEFIQIFSEDDVAGNVSGKSVQQKLQPWKVAIIDDEADVHQVTKMAMKGVEVYGRPLIFLSAYSAAEGYTLLQDHPDTCLVLLDVVMETHDAGLCLVDRIRNELRNSHVQIILRTGQAGYAPEEQVIIRYEINAYKTKSELTRNKLFTSIATAIRSFQQLQSIEQSRQGLRNIIHASASMLQERSVIDFSRGVLKQIEALFELSSRSLFCVSQKPLRGPYAIQSGNGGYIVVAADTQYQQYIGTDLRQLEGRLPIAGFVAEALEKKNHCYRDGNAALYLTTPSGWEGVIVSEESVSFEDADQELLQLFCMNIALGLENAKFFSYLNTAAYEDQVSGLLNRLGLIDQISRSMLTDGNHARWSVFVLDLDYFHHIVESLGYEFGNQLLKKTGEMLSSYFEQAVAIARLHADVFAVCLKDTHLGPHDVALRSSKPVWVDGQSIRISMTAGEASTTGGNDDISPELLLRQAEIALKVAKEQKRGSGEVFREQFEQESRNRMNLLNSLRIALEQKELYLMLQPKVDMQSTEVCGFEALIRWQHPVHGMIPPTAFIPTVEKSGLNYDLDLYVAERLCEILKAAPQMTAPVSLNISANSLNHDSFVGDFYQIFQRHQLETSRIQIEVTENALIHSDQSIVRLRELRELGFVMVLDDFGAGFSSLSYLLRLPLQVIKIDRTFVSEISDNEHAYQLLKGIIHIVQGLHMETVIEGVETEAQLARIRPLGVDQIQGYIYYPPLKVSEAFALLMPAQTS</sequence>
<dbReference type="PANTHER" id="PTHR33121">
    <property type="entry name" value="CYCLIC DI-GMP PHOSPHODIESTERASE PDEF"/>
    <property type="match status" value="1"/>
</dbReference>
<keyword evidence="6" id="KW-1185">Reference proteome</keyword>
<dbReference type="Gene3D" id="3.30.70.270">
    <property type="match status" value="1"/>
</dbReference>
<dbReference type="InterPro" id="IPR043128">
    <property type="entry name" value="Rev_trsase/Diguanyl_cyclase"/>
</dbReference>
<gene>
    <name evidence="5" type="ORF">KDM89_09090</name>
</gene>
<dbReference type="SMART" id="SM00267">
    <property type="entry name" value="GGDEF"/>
    <property type="match status" value="1"/>
</dbReference>
<evidence type="ECO:0000313" key="6">
    <source>
        <dbReference type="Proteomes" id="UP000680067"/>
    </source>
</evidence>
<dbReference type="InterPro" id="IPR001633">
    <property type="entry name" value="EAL_dom"/>
</dbReference>
<evidence type="ECO:0000259" key="2">
    <source>
        <dbReference type="PROSITE" id="PS50110"/>
    </source>
</evidence>
<dbReference type="PANTHER" id="PTHR33121:SF70">
    <property type="entry name" value="SIGNALING PROTEIN YKOW"/>
    <property type="match status" value="1"/>
</dbReference>
<keyword evidence="1" id="KW-0597">Phosphoprotein</keyword>
<dbReference type="GO" id="GO:0000160">
    <property type="term" value="P:phosphorelay signal transduction system"/>
    <property type="evidence" value="ECO:0007669"/>
    <property type="project" value="InterPro"/>
</dbReference>
<dbReference type="Gene3D" id="3.20.20.450">
    <property type="entry name" value="EAL domain"/>
    <property type="match status" value="1"/>
</dbReference>
<dbReference type="InterPro" id="IPR035919">
    <property type="entry name" value="EAL_sf"/>
</dbReference>
<reference evidence="5" key="1">
    <citation type="submission" date="2021-04" db="EMBL/GenBank/DDBJ databases">
        <title>novel species isolated from subtropical streams in China.</title>
        <authorList>
            <person name="Lu H."/>
        </authorList>
    </citation>
    <scope>NUCLEOTIDE SEQUENCE</scope>
    <source>
        <strain evidence="5">LFS511W</strain>
    </source>
</reference>
<feature type="domain" description="GGDEF" evidence="4">
    <location>
        <begin position="360"/>
        <end position="489"/>
    </location>
</feature>
<dbReference type="Proteomes" id="UP000680067">
    <property type="component" value="Unassembled WGS sequence"/>
</dbReference>
<dbReference type="Pfam" id="PF00563">
    <property type="entry name" value="EAL"/>
    <property type="match status" value="1"/>
</dbReference>
<dbReference type="AlphaFoldDB" id="A0A941DQM8"/>
<dbReference type="SUPFAM" id="SSF55073">
    <property type="entry name" value="Nucleotide cyclase"/>
    <property type="match status" value="1"/>
</dbReference>